<keyword evidence="1" id="KW-0472">Membrane</keyword>
<feature type="transmembrane region" description="Helical" evidence="1">
    <location>
        <begin position="140"/>
        <end position="156"/>
    </location>
</feature>
<comment type="caution">
    <text evidence="2">The sequence shown here is derived from an EMBL/GenBank/DDBJ whole genome shotgun (WGS) entry which is preliminary data.</text>
</comment>
<evidence type="ECO:0000313" key="3">
    <source>
        <dbReference type="Proteomes" id="UP000265926"/>
    </source>
</evidence>
<dbReference type="Proteomes" id="UP000265926">
    <property type="component" value="Unassembled WGS sequence"/>
</dbReference>
<accession>A0A399SU46</accession>
<keyword evidence="1" id="KW-1133">Transmembrane helix</keyword>
<feature type="transmembrane region" description="Helical" evidence="1">
    <location>
        <begin position="168"/>
        <end position="190"/>
    </location>
</feature>
<feature type="transmembrane region" description="Helical" evidence="1">
    <location>
        <begin position="42"/>
        <end position="61"/>
    </location>
</feature>
<evidence type="ECO:0000256" key="1">
    <source>
        <dbReference type="SAM" id="Phobius"/>
    </source>
</evidence>
<dbReference type="OrthoDB" id="9895900at2"/>
<keyword evidence="1" id="KW-0812">Transmembrane</keyword>
<dbReference type="RefSeq" id="WP_119440316.1">
    <property type="nucleotide sequence ID" value="NZ_QWGR01000024.1"/>
</dbReference>
<gene>
    <name evidence="2" type="ORF">D1614_22835</name>
</gene>
<dbReference type="AlphaFoldDB" id="A0A399SU46"/>
<keyword evidence="3" id="KW-1185">Reference proteome</keyword>
<organism evidence="2 3">
    <name type="scientific">Maribellus luteus</name>
    <dbReference type="NCBI Taxonomy" id="2305463"/>
    <lineage>
        <taxon>Bacteria</taxon>
        <taxon>Pseudomonadati</taxon>
        <taxon>Bacteroidota</taxon>
        <taxon>Bacteroidia</taxon>
        <taxon>Marinilabiliales</taxon>
        <taxon>Prolixibacteraceae</taxon>
        <taxon>Maribellus</taxon>
    </lineage>
</organism>
<feature type="transmembrane region" description="Helical" evidence="1">
    <location>
        <begin position="12"/>
        <end position="30"/>
    </location>
</feature>
<evidence type="ECO:0000313" key="2">
    <source>
        <dbReference type="EMBL" id="RIJ45507.1"/>
    </source>
</evidence>
<dbReference type="EMBL" id="QWGR01000024">
    <property type="protein sequence ID" value="RIJ45507.1"/>
    <property type="molecule type" value="Genomic_DNA"/>
</dbReference>
<name>A0A399SU46_9BACT</name>
<sequence length="208" mass="23987">MNSSFLTLTDILSYLLPGLLVSIAIIFKKFPDYIWQPKEKVGVGATVLVLAISYFIGILTFRASESVVIYPFKWYYDENILEGIIRKFPDLDFIKNSLQNRLNLTDKTNISVYRYVKVIVQEKAINSAISAERYITISHFFRNLIVCFPVALLVFLSSFKKFHKIKYIIISVVLIGIVEFGIAKAFLAFWSASVWEYFRAFVILECYG</sequence>
<proteinExistence type="predicted"/>
<reference evidence="2 3" key="1">
    <citation type="submission" date="2018-08" db="EMBL/GenBank/DDBJ databases">
        <title>Pallidiluteibacterium maritimus gen. nov., sp. nov., isolated from coastal sediment.</title>
        <authorList>
            <person name="Zhou L.Y."/>
        </authorList>
    </citation>
    <scope>NUCLEOTIDE SEQUENCE [LARGE SCALE GENOMIC DNA]</scope>
    <source>
        <strain evidence="2 3">XSD2</strain>
    </source>
</reference>
<protein>
    <submittedName>
        <fullName evidence="2">Uncharacterized protein</fullName>
    </submittedName>
</protein>